<dbReference type="PANTHER" id="PTHR36846">
    <property type="entry name" value="PROTEIN VIAA"/>
    <property type="match status" value="1"/>
</dbReference>
<name>A0A6J5N8D2_9CAUD</name>
<dbReference type="SUPFAM" id="SSF53300">
    <property type="entry name" value="vWA-like"/>
    <property type="match status" value="1"/>
</dbReference>
<dbReference type="Gene3D" id="3.40.50.410">
    <property type="entry name" value="von Willebrand factor, type A domain"/>
    <property type="match status" value="1"/>
</dbReference>
<sequence>MPGEWTAEHQRQLEAAGSGQPYKPNNAVAFAGQELSPEAARKQRLQLLSDSQDATVTVPKLVRSLAREEAEAEGTFSRAVAAAASEQWPTLARETFAKLFGRAETIASEERGRGTEWLSAAFEKIEGGQTWERLKRLASGNAWSSGVAAGEIVLEVDKSGLCEGLPEEDPQRLQEDANGIRELVGEDEADENELCQQTQAEANEADELQQVVAKRIAEGAPNAGMTPEKVEAMLRAGVEKALAVLTDVASGTEALSAAGTGSGASQIVGATPHQIREALAKNAQLRRIAQIAGRMRIASKQARKTKVNYVPEQIVDVTVGAEISRLLPTELLKLADVTTEVLLFKRLQEHQAMQYEMEGREACDKGPMGILVDASGSMHGRRYEWAMGVTLALVEQAMKDRRPFFFFSFDSSPNKAVVVRKPGQLTLPMLEEMLLGSFTNGGTSILRALLKAGEMVGELSGDWSRADLVLVSDGEDGDFSKQVTHLKEKLGVHTYGVAIDNSFSEKNAASMAEVISVSDRQINEGAAPLDVVFQL</sequence>
<gene>
    <name evidence="3" type="ORF">UFOVP650_84</name>
</gene>
<feature type="compositionally biased region" description="Basic and acidic residues" evidence="1">
    <location>
        <begin position="1"/>
        <end position="12"/>
    </location>
</feature>
<dbReference type="InterPro" id="IPR002035">
    <property type="entry name" value="VWF_A"/>
</dbReference>
<organism evidence="3">
    <name type="scientific">uncultured Caudovirales phage</name>
    <dbReference type="NCBI Taxonomy" id="2100421"/>
    <lineage>
        <taxon>Viruses</taxon>
        <taxon>Duplodnaviria</taxon>
        <taxon>Heunggongvirae</taxon>
        <taxon>Uroviricota</taxon>
        <taxon>Caudoviricetes</taxon>
        <taxon>Peduoviridae</taxon>
        <taxon>Maltschvirus</taxon>
        <taxon>Maltschvirus maltsch</taxon>
    </lineage>
</organism>
<evidence type="ECO:0000256" key="1">
    <source>
        <dbReference type="SAM" id="MobiDB-lite"/>
    </source>
</evidence>
<reference evidence="3" key="1">
    <citation type="submission" date="2020-04" db="EMBL/GenBank/DDBJ databases">
        <authorList>
            <person name="Chiriac C."/>
            <person name="Salcher M."/>
            <person name="Ghai R."/>
            <person name="Kavagutti S V."/>
        </authorList>
    </citation>
    <scope>NUCLEOTIDE SEQUENCE</scope>
</reference>
<dbReference type="PROSITE" id="PS50234">
    <property type="entry name" value="VWFA"/>
    <property type="match status" value="1"/>
</dbReference>
<accession>A0A6J5N8D2</accession>
<evidence type="ECO:0000259" key="2">
    <source>
        <dbReference type="PROSITE" id="PS50234"/>
    </source>
</evidence>
<feature type="domain" description="VWFA" evidence="2">
    <location>
        <begin position="367"/>
        <end position="535"/>
    </location>
</feature>
<dbReference type="InterPro" id="IPR036465">
    <property type="entry name" value="vWFA_dom_sf"/>
</dbReference>
<proteinExistence type="predicted"/>
<dbReference type="PANTHER" id="PTHR36846:SF1">
    <property type="entry name" value="PROTEIN VIAA"/>
    <property type="match status" value="1"/>
</dbReference>
<dbReference type="EMBL" id="LR796623">
    <property type="protein sequence ID" value="CAB4155133.1"/>
    <property type="molecule type" value="Genomic_DNA"/>
</dbReference>
<evidence type="ECO:0000313" key="3">
    <source>
        <dbReference type="EMBL" id="CAB4155133.1"/>
    </source>
</evidence>
<protein>
    <recommendedName>
        <fullName evidence="2">VWFA domain-containing protein</fullName>
    </recommendedName>
</protein>
<feature type="region of interest" description="Disordered" evidence="1">
    <location>
        <begin position="1"/>
        <end position="26"/>
    </location>
</feature>